<reference evidence="2" key="1">
    <citation type="submission" date="2020-05" db="EMBL/GenBank/DDBJ databases">
        <authorList>
            <person name="Chiriac C."/>
            <person name="Salcher M."/>
            <person name="Ghai R."/>
            <person name="Kavagutti S V."/>
        </authorList>
    </citation>
    <scope>NUCLEOTIDE SEQUENCE</scope>
</reference>
<dbReference type="InterPro" id="IPR025358">
    <property type="entry name" value="DUF4262"/>
</dbReference>
<evidence type="ECO:0000313" key="4">
    <source>
        <dbReference type="EMBL" id="CAB5066014.1"/>
    </source>
</evidence>
<organism evidence="2">
    <name type="scientific">freshwater metagenome</name>
    <dbReference type="NCBI Taxonomy" id="449393"/>
    <lineage>
        <taxon>unclassified sequences</taxon>
        <taxon>metagenomes</taxon>
        <taxon>ecological metagenomes</taxon>
    </lineage>
</organism>
<evidence type="ECO:0000313" key="1">
    <source>
        <dbReference type="EMBL" id="CAB4711376.1"/>
    </source>
</evidence>
<dbReference type="EMBL" id="CAFBQP010000069">
    <property type="protein sequence ID" value="CAB5066014.1"/>
    <property type="molecule type" value="Genomic_DNA"/>
</dbReference>
<protein>
    <submittedName>
        <fullName evidence="2">Unannotated protein</fullName>
    </submittedName>
</protein>
<proteinExistence type="predicted"/>
<dbReference type="EMBL" id="CAEZXX010000073">
    <property type="protein sequence ID" value="CAB4711376.1"/>
    <property type="molecule type" value="Genomic_DNA"/>
</dbReference>
<gene>
    <name evidence="1" type="ORF">UFOPK2602_01179</name>
    <name evidence="2" type="ORF">UFOPK2806_00368</name>
    <name evidence="3" type="ORF">UFOPK3417_00759</name>
    <name evidence="4" type="ORF">UFOPK4306_01715</name>
</gene>
<dbReference type="EMBL" id="CAEZYY010000003">
    <property type="protein sequence ID" value="CAB4740881.1"/>
    <property type="molecule type" value="Genomic_DNA"/>
</dbReference>
<evidence type="ECO:0000313" key="3">
    <source>
        <dbReference type="EMBL" id="CAB4871334.1"/>
    </source>
</evidence>
<sequence>MNDLPDFRIPHAEKIEWMIETKGYAIEPVAARADTEPPMPGYCYTIGLAELAGFPDIVVFGLTPVAASGLIGMVVDFLVGGTQIPIGVEITGLYDSGLRAVFAEVDVEQWGALFMTGIAWRRGDAFDLVQLIWPDRNGFLPYEAGFDQRVQHAQPVIGTF</sequence>
<name>A0A6J6T173_9ZZZZ</name>
<dbReference type="AlphaFoldDB" id="A0A6J6T173"/>
<accession>A0A6J6T173</accession>
<evidence type="ECO:0000313" key="2">
    <source>
        <dbReference type="EMBL" id="CAB4740881.1"/>
    </source>
</evidence>
<dbReference type="EMBL" id="CAFBLR010000057">
    <property type="protein sequence ID" value="CAB4871334.1"/>
    <property type="molecule type" value="Genomic_DNA"/>
</dbReference>
<dbReference type="Pfam" id="PF14081">
    <property type="entry name" value="DUF4262"/>
    <property type="match status" value="1"/>
</dbReference>